<dbReference type="Proteomes" id="UP000831785">
    <property type="component" value="Chromosome"/>
</dbReference>
<protein>
    <submittedName>
        <fullName evidence="1">Uncharacterized protein</fullName>
    </submittedName>
</protein>
<name>A0ABY4FDZ8_9BACT</name>
<dbReference type="RefSeq" id="WP_244722626.1">
    <property type="nucleotide sequence ID" value="NZ_CP095049.1"/>
</dbReference>
<keyword evidence="2" id="KW-1185">Reference proteome</keyword>
<reference evidence="1 2" key="1">
    <citation type="submission" date="2022-04" db="EMBL/GenBank/DDBJ databases">
        <title>Hymenobacter sp. isolated from the air.</title>
        <authorList>
            <person name="Won M."/>
            <person name="Lee C.-M."/>
            <person name="Woen H.-Y."/>
            <person name="Kwon S.-W."/>
        </authorList>
    </citation>
    <scope>NUCLEOTIDE SEQUENCE [LARGE SCALE GENOMIC DNA]</scope>
    <source>
        <strain evidence="2">5116 S-27</strain>
    </source>
</reference>
<sequence>MCYSQAKKPEFIRLEYIGGLEDKPIFPVVISRSALERNSHEFAYVVNQISFEELGCYMKVVNQVGASQRGVDASYEVSYDLGNEKGIFLVDTSFTIRFLNTVKGIVLRTDSSNDLIEEIQGYINRLK</sequence>
<dbReference type="EMBL" id="CP095049">
    <property type="protein sequence ID" value="UOQ54910.1"/>
    <property type="molecule type" value="Genomic_DNA"/>
</dbReference>
<organism evidence="1 2">
    <name type="scientific">Hymenobacter cellulosivorans</name>
    <dbReference type="NCBI Taxonomy" id="2932249"/>
    <lineage>
        <taxon>Bacteria</taxon>
        <taxon>Pseudomonadati</taxon>
        <taxon>Bacteroidota</taxon>
        <taxon>Cytophagia</taxon>
        <taxon>Cytophagales</taxon>
        <taxon>Hymenobacteraceae</taxon>
        <taxon>Hymenobacter</taxon>
    </lineage>
</organism>
<evidence type="ECO:0000313" key="2">
    <source>
        <dbReference type="Proteomes" id="UP000831785"/>
    </source>
</evidence>
<accession>A0ABY4FDZ8</accession>
<proteinExistence type="predicted"/>
<evidence type="ECO:0000313" key="1">
    <source>
        <dbReference type="EMBL" id="UOQ54910.1"/>
    </source>
</evidence>
<gene>
    <name evidence="1" type="ORF">MUN80_09155</name>
</gene>